<dbReference type="InterPro" id="IPR029033">
    <property type="entry name" value="His_PPase_superfam"/>
</dbReference>
<dbReference type="SUPFAM" id="SSF53254">
    <property type="entry name" value="Phosphoglycerate mutase-like"/>
    <property type="match status" value="1"/>
</dbReference>
<evidence type="ECO:0000313" key="2">
    <source>
        <dbReference type="Proteomes" id="UP001501475"/>
    </source>
</evidence>
<dbReference type="PANTHER" id="PTHR48100:SF15">
    <property type="entry name" value="SEDOHEPTULOSE 1,7-BISPHOSPHATASE"/>
    <property type="match status" value="1"/>
</dbReference>
<evidence type="ECO:0000313" key="1">
    <source>
        <dbReference type="EMBL" id="GAA1766488.1"/>
    </source>
</evidence>
<dbReference type="PANTHER" id="PTHR48100">
    <property type="entry name" value="BROAD-SPECIFICITY PHOSPHATASE YOR283W-RELATED"/>
    <property type="match status" value="1"/>
</dbReference>
<dbReference type="InterPro" id="IPR050275">
    <property type="entry name" value="PGM_Phosphatase"/>
</dbReference>
<dbReference type="Pfam" id="PF00300">
    <property type="entry name" value="His_Phos_1"/>
    <property type="match status" value="1"/>
</dbReference>
<dbReference type="CDD" id="cd07067">
    <property type="entry name" value="HP_PGM_like"/>
    <property type="match status" value="1"/>
</dbReference>
<reference evidence="2" key="1">
    <citation type="journal article" date="2019" name="Int. J. Syst. Evol. Microbiol.">
        <title>The Global Catalogue of Microorganisms (GCM) 10K type strain sequencing project: providing services to taxonomists for standard genome sequencing and annotation.</title>
        <authorList>
            <consortium name="The Broad Institute Genomics Platform"/>
            <consortium name="The Broad Institute Genome Sequencing Center for Infectious Disease"/>
            <person name="Wu L."/>
            <person name="Ma J."/>
        </authorList>
    </citation>
    <scope>NUCLEOTIDE SEQUENCE [LARGE SCALE GENOMIC DNA]</scope>
    <source>
        <strain evidence="2">JCM 15591</strain>
    </source>
</reference>
<name>A0ABP4X2P4_9MICO</name>
<dbReference type="EMBL" id="BAAAPN010000057">
    <property type="protein sequence ID" value="GAA1766488.1"/>
    <property type="molecule type" value="Genomic_DNA"/>
</dbReference>
<gene>
    <name evidence="1" type="ORF">GCM10009810_26650</name>
</gene>
<dbReference type="Proteomes" id="UP001501475">
    <property type="component" value="Unassembled WGS sequence"/>
</dbReference>
<organism evidence="1 2">
    <name type="scientific">Nostocoides vanveenii</name>
    <dbReference type="NCBI Taxonomy" id="330835"/>
    <lineage>
        <taxon>Bacteria</taxon>
        <taxon>Bacillati</taxon>
        <taxon>Actinomycetota</taxon>
        <taxon>Actinomycetes</taxon>
        <taxon>Micrococcales</taxon>
        <taxon>Intrasporangiaceae</taxon>
        <taxon>Nostocoides</taxon>
    </lineage>
</organism>
<sequence length="205" mass="22106">MSPVAEPRHQLVLLRHGETEWSRTGRHTGLTDLPLTERGIAGARAVGTLLRGREFALVLTSPLQRARRTAELAGLTPEIEPDLLEWDYGAAEGLTTAEIRAQRGATWTVFGDGVTPGATPGETLEEVAARASRVLAHIDGALRTGDVALVGHGHALRILTAVYLRQELRFAAQLPLEAGAVSILGWEKELPAILAWNRLPDLEPA</sequence>
<proteinExistence type="predicted"/>
<dbReference type="RefSeq" id="WP_344067237.1">
    <property type="nucleotide sequence ID" value="NZ_BAAAPN010000057.1"/>
</dbReference>
<dbReference type="SMART" id="SM00855">
    <property type="entry name" value="PGAM"/>
    <property type="match status" value="1"/>
</dbReference>
<comment type="caution">
    <text evidence="1">The sequence shown here is derived from an EMBL/GenBank/DDBJ whole genome shotgun (WGS) entry which is preliminary data.</text>
</comment>
<accession>A0ABP4X2P4</accession>
<dbReference type="Gene3D" id="3.40.50.1240">
    <property type="entry name" value="Phosphoglycerate mutase-like"/>
    <property type="match status" value="1"/>
</dbReference>
<dbReference type="InterPro" id="IPR013078">
    <property type="entry name" value="His_Pase_superF_clade-1"/>
</dbReference>
<protein>
    <submittedName>
        <fullName evidence="1">Histidine phosphatase family protein</fullName>
    </submittedName>
</protein>
<keyword evidence="2" id="KW-1185">Reference proteome</keyword>